<dbReference type="OMA" id="NKERTHE"/>
<keyword evidence="6" id="KW-1185">Reference proteome</keyword>
<dbReference type="Pfam" id="PF00076">
    <property type="entry name" value="RRM_1"/>
    <property type="match status" value="1"/>
</dbReference>
<dbReference type="HOGENOM" id="CLU_1734003_0_0_1"/>
<evidence type="ECO:0000259" key="4">
    <source>
        <dbReference type="Pfam" id="PF00076"/>
    </source>
</evidence>
<evidence type="ECO:0000256" key="1">
    <source>
        <dbReference type="ARBA" id="ARBA00004604"/>
    </source>
</evidence>
<evidence type="ECO:0000313" key="5">
    <source>
        <dbReference type="EnsemblPlants" id="Bo3g002900.1"/>
    </source>
</evidence>
<evidence type="ECO:0000256" key="2">
    <source>
        <dbReference type="ARBA" id="ARBA00022884"/>
    </source>
</evidence>
<reference evidence="5" key="2">
    <citation type="submission" date="2015-03" db="UniProtKB">
        <authorList>
            <consortium name="EnsemblPlants"/>
        </authorList>
    </citation>
    <scope>IDENTIFICATION</scope>
</reference>
<keyword evidence="2" id="KW-0694">RNA-binding</keyword>
<dbReference type="GO" id="GO:0005730">
    <property type="term" value="C:nucleolus"/>
    <property type="evidence" value="ECO:0007669"/>
    <property type="project" value="UniProtKB-SubCell"/>
</dbReference>
<keyword evidence="3" id="KW-0539">Nucleus</keyword>
<evidence type="ECO:0000256" key="3">
    <source>
        <dbReference type="ARBA" id="ARBA00023242"/>
    </source>
</evidence>
<feature type="domain" description="RRM" evidence="4">
    <location>
        <begin position="15"/>
        <end position="62"/>
    </location>
</feature>
<proteinExistence type="predicted"/>
<sequence length="151" mass="17452">MGGQGEESSKEEHMKKIGLFFISASSSAKPDITGKSKHFGFIQFEDPEVAEIAAVAMHDYLLLEHMLQVHVILPEHVKPNLCQYKLVDWVQSKQHNNKERTLEEHRKLLHKVVKRDQKRRKRIEAAGIEYQCPQLIGNTQPLPKKIKFTED</sequence>
<comment type="subcellular location">
    <subcellularLocation>
        <location evidence="1">Nucleus</location>
        <location evidence="1">Nucleolus</location>
    </subcellularLocation>
</comment>
<dbReference type="InterPro" id="IPR035979">
    <property type="entry name" value="RBD_domain_sf"/>
</dbReference>
<evidence type="ECO:0000313" key="6">
    <source>
        <dbReference type="Proteomes" id="UP000032141"/>
    </source>
</evidence>
<name>A0A0D3AZQ5_BRAOL</name>
<dbReference type="Proteomes" id="UP000032141">
    <property type="component" value="Chromosome C3"/>
</dbReference>
<dbReference type="AlphaFoldDB" id="A0A0D3AZQ5"/>
<organism evidence="5 6">
    <name type="scientific">Brassica oleracea var. oleracea</name>
    <dbReference type="NCBI Taxonomy" id="109376"/>
    <lineage>
        <taxon>Eukaryota</taxon>
        <taxon>Viridiplantae</taxon>
        <taxon>Streptophyta</taxon>
        <taxon>Embryophyta</taxon>
        <taxon>Tracheophyta</taxon>
        <taxon>Spermatophyta</taxon>
        <taxon>Magnoliopsida</taxon>
        <taxon>eudicotyledons</taxon>
        <taxon>Gunneridae</taxon>
        <taxon>Pentapetalae</taxon>
        <taxon>rosids</taxon>
        <taxon>malvids</taxon>
        <taxon>Brassicales</taxon>
        <taxon>Brassicaceae</taxon>
        <taxon>Brassiceae</taxon>
        <taxon>Brassica</taxon>
    </lineage>
</organism>
<dbReference type="InterPro" id="IPR000504">
    <property type="entry name" value="RRM_dom"/>
</dbReference>
<dbReference type="PANTHER" id="PTHR46754">
    <property type="entry name" value="MKI67 FHA DOMAIN-INTERACTING NUCLEOLAR PHOSPHOPROTEIN"/>
    <property type="match status" value="1"/>
</dbReference>
<accession>A0A0D3AZQ5</accession>
<dbReference type="Gramene" id="Bo3g002900.1">
    <property type="protein sequence ID" value="Bo3g002900.1"/>
    <property type="gene ID" value="Bo3g002900"/>
</dbReference>
<dbReference type="SUPFAM" id="SSF54928">
    <property type="entry name" value="RNA-binding domain, RBD"/>
    <property type="match status" value="1"/>
</dbReference>
<dbReference type="Gene3D" id="3.30.70.330">
    <property type="match status" value="1"/>
</dbReference>
<reference evidence="5 6" key="1">
    <citation type="journal article" date="2014" name="Genome Biol.">
        <title>Transcriptome and methylome profiling reveals relics of genome dominance in the mesopolyploid Brassica oleracea.</title>
        <authorList>
            <person name="Parkin I.A."/>
            <person name="Koh C."/>
            <person name="Tang H."/>
            <person name="Robinson S.J."/>
            <person name="Kagale S."/>
            <person name="Clarke W.E."/>
            <person name="Town C.D."/>
            <person name="Nixon J."/>
            <person name="Krishnakumar V."/>
            <person name="Bidwell S.L."/>
            <person name="Denoeud F."/>
            <person name="Belcram H."/>
            <person name="Links M.G."/>
            <person name="Just J."/>
            <person name="Clarke C."/>
            <person name="Bender T."/>
            <person name="Huebert T."/>
            <person name="Mason A.S."/>
            <person name="Pires J.C."/>
            <person name="Barker G."/>
            <person name="Moore J."/>
            <person name="Walley P.G."/>
            <person name="Manoli S."/>
            <person name="Batley J."/>
            <person name="Edwards D."/>
            <person name="Nelson M.N."/>
            <person name="Wang X."/>
            <person name="Paterson A.H."/>
            <person name="King G."/>
            <person name="Bancroft I."/>
            <person name="Chalhoub B."/>
            <person name="Sharpe A.G."/>
        </authorList>
    </citation>
    <scope>NUCLEOTIDE SEQUENCE</scope>
    <source>
        <strain evidence="5 6">cv. TO1000</strain>
    </source>
</reference>
<dbReference type="STRING" id="109376.A0A0D3AZQ5"/>
<dbReference type="EnsemblPlants" id="Bo3g002900.1">
    <property type="protein sequence ID" value="Bo3g002900.1"/>
    <property type="gene ID" value="Bo3g002900"/>
</dbReference>
<dbReference type="InterPro" id="IPR012677">
    <property type="entry name" value="Nucleotide-bd_a/b_plait_sf"/>
</dbReference>
<dbReference type="GO" id="GO:0003723">
    <property type="term" value="F:RNA binding"/>
    <property type="evidence" value="ECO:0007669"/>
    <property type="project" value="UniProtKB-KW"/>
</dbReference>
<protein>
    <recommendedName>
        <fullName evidence="4">RRM domain-containing protein</fullName>
    </recommendedName>
</protein>
<dbReference type="eggNOG" id="KOG4208">
    <property type="taxonomic scope" value="Eukaryota"/>
</dbReference>